<dbReference type="EMBL" id="JAATJA010000002">
    <property type="protein sequence ID" value="NJB68164.1"/>
    <property type="molecule type" value="Genomic_DNA"/>
</dbReference>
<dbReference type="InterPro" id="IPR001100">
    <property type="entry name" value="Pyr_nuc-diS_OxRdtase"/>
</dbReference>
<dbReference type="PRINTS" id="PR00368">
    <property type="entry name" value="FADPNR"/>
</dbReference>
<feature type="binding site" evidence="8">
    <location>
        <position position="270"/>
    </location>
    <ligand>
        <name>NAD(+)</name>
        <dbReference type="ChEBI" id="CHEBI:57540"/>
    </ligand>
</feature>
<keyword evidence="2 10" id="KW-0285">Flavoprotein</keyword>
<keyword evidence="13" id="KW-0670">Pyruvate</keyword>
<evidence type="ECO:0000259" key="11">
    <source>
        <dbReference type="Pfam" id="PF02852"/>
    </source>
</evidence>
<comment type="cofactor">
    <cofactor evidence="8">
        <name>FAD</name>
        <dbReference type="ChEBI" id="CHEBI:57692"/>
    </cofactor>
    <text evidence="8">Binds 1 FAD per subunit.</text>
</comment>
<feature type="domain" description="Pyridine nucleotide-disulphide oxidoreductase dimerisation" evidence="11">
    <location>
        <begin position="346"/>
        <end position="447"/>
    </location>
</feature>
<dbReference type="FunFam" id="3.30.390.30:FF:000001">
    <property type="entry name" value="Dihydrolipoyl dehydrogenase"/>
    <property type="match status" value="1"/>
</dbReference>
<keyword evidence="3 8" id="KW-0274">FAD</keyword>
<dbReference type="Pfam" id="PF02852">
    <property type="entry name" value="Pyr_redox_dim"/>
    <property type="match status" value="1"/>
</dbReference>
<reference evidence="13 14" key="1">
    <citation type="submission" date="2020-03" db="EMBL/GenBank/DDBJ databases">
        <title>Genomic Encyclopedia of Type Strains, Phase IV (KMG-IV): sequencing the most valuable type-strain genomes for metagenomic binning, comparative biology and taxonomic classification.</title>
        <authorList>
            <person name="Goeker M."/>
        </authorList>
    </citation>
    <scope>NUCLEOTIDE SEQUENCE [LARGE SCALE GENOMIC DNA]</scope>
    <source>
        <strain evidence="13 14">DSM 24233</strain>
    </source>
</reference>
<evidence type="ECO:0000256" key="9">
    <source>
        <dbReference type="PIRSR" id="PIRSR000350-4"/>
    </source>
</evidence>
<dbReference type="InterPro" id="IPR016156">
    <property type="entry name" value="FAD/NAD-linked_Rdtase_dimer_sf"/>
</dbReference>
<evidence type="ECO:0000256" key="8">
    <source>
        <dbReference type="PIRSR" id="PIRSR000350-3"/>
    </source>
</evidence>
<dbReference type="InterPro" id="IPR023753">
    <property type="entry name" value="FAD/NAD-binding_dom"/>
</dbReference>
<feature type="disulfide bond" description="Redox-active" evidence="9">
    <location>
        <begin position="44"/>
        <end position="49"/>
    </location>
</feature>
<evidence type="ECO:0000259" key="12">
    <source>
        <dbReference type="Pfam" id="PF07992"/>
    </source>
</evidence>
<dbReference type="Proteomes" id="UP000580856">
    <property type="component" value="Unassembled WGS sequence"/>
</dbReference>
<evidence type="ECO:0000313" key="13">
    <source>
        <dbReference type="EMBL" id="NJB68164.1"/>
    </source>
</evidence>
<feature type="domain" description="FAD/NAD(P)-binding" evidence="12">
    <location>
        <begin position="7"/>
        <end position="325"/>
    </location>
</feature>
<comment type="caution">
    <text evidence="13">The sequence shown here is derived from an EMBL/GenBank/DDBJ whole genome shotgun (WGS) entry which is preliminary data.</text>
</comment>
<dbReference type="PROSITE" id="PS00076">
    <property type="entry name" value="PYRIDINE_REDOX_1"/>
    <property type="match status" value="1"/>
</dbReference>
<keyword evidence="5 10" id="KW-0560">Oxidoreductase</keyword>
<keyword evidence="7 10" id="KW-0676">Redox-active center</keyword>
<evidence type="ECO:0000313" key="14">
    <source>
        <dbReference type="Proteomes" id="UP000580856"/>
    </source>
</evidence>
<dbReference type="GO" id="GO:0016668">
    <property type="term" value="F:oxidoreductase activity, acting on a sulfur group of donors, NAD(P) as acceptor"/>
    <property type="evidence" value="ECO:0007669"/>
    <property type="project" value="InterPro"/>
</dbReference>
<dbReference type="InterPro" id="IPR036188">
    <property type="entry name" value="FAD/NAD-bd_sf"/>
</dbReference>
<dbReference type="Pfam" id="PF07992">
    <property type="entry name" value="Pyr_redox_2"/>
    <property type="match status" value="1"/>
</dbReference>
<dbReference type="PANTHER" id="PTHR43014:SF2">
    <property type="entry name" value="MERCURIC REDUCTASE"/>
    <property type="match status" value="1"/>
</dbReference>
<dbReference type="SUPFAM" id="SSF51905">
    <property type="entry name" value="FAD/NAD(P)-binding domain"/>
    <property type="match status" value="1"/>
</dbReference>
<evidence type="ECO:0000256" key="7">
    <source>
        <dbReference type="ARBA" id="ARBA00023284"/>
    </source>
</evidence>
<dbReference type="Gene3D" id="3.30.390.30">
    <property type="match status" value="1"/>
</dbReference>
<protein>
    <submittedName>
        <fullName evidence="13">Pyruvate/2-oxoglutarate dehydrogenase complex dihydrolipoamide dehydrogenase (E3) component</fullName>
    </submittedName>
</protein>
<evidence type="ECO:0000256" key="6">
    <source>
        <dbReference type="ARBA" id="ARBA00023157"/>
    </source>
</evidence>
<dbReference type="RefSeq" id="WP_167941251.1">
    <property type="nucleotide sequence ID" value="NZ_JAATJA010000002.1"/>
</dbReference>
<evidence type="ECO:0000256" key="5">
    <source>
        <dbReference type="ARBA" id="ARBA00023002"/>
    </source>
</evidence>
<evidence type="ECO:0000256" key="3">
    <source>
        <dbReference type="ARBA" id="ARBA00022827"/>
    </source>
</evidence>
<evidence type="ECO:0000256" key="2">
    <source>
        <dbReference type="ARBA" id="ARBA00022630"/>
    </source>
</evidence>
<dbReference type="GO" id="GO:0050660">
    <property type="term" value="F:flavin adenine dinucleotide binding"/>
    <property type="evidence" value="ECO:0007669"/>
    <property type="project" value="TreeGrafter"/>
</dbReference>
<evidence type="ECO:0000256" key="1">
    <source>
        <dbReference type="ARBA" id="ARBA00007532"/>
    </source>
</evidence>
<dbReference type="PANTHER" id="PTHR43014">
    <property type="entry name" value="MERCURIC REDUCTASE"/>
    <property type="match status" value="1"/>
</dbReference>
<dbReference type="PIRSF" id="PIRSF000350">
    <property type="entry name" value="Mercury_reductase_MerA"/>
    <property type="match status" value="1"/>
</dbReference>
<feature type="binding site" evidence="8">
    <location>
        <begin position="179"/>
        <end position="186"/>
    </location>
    <ligand>
        <name>NAD(+)</name>
        <dbReference type="ChEBI" id="CHEBI:57540"/>
    </ligand>
</feature>
<organism evidence="13 14">
    <name type="scientific">Desulfobaculum xiamenense</name>
    <dbReference type="NCBI Taxonomy" id="995050"/>
    <lineage>
        <taxon>Bacteria</taxon>
        <taxon>Pseudomonadati</taxon>
        <taxon>Thermodesulfobacteriota</taxon>
        <taxon>Desulfovibrionia</taxon>
        <taxon>Desulfovibrionales</taxon>
        <taxon>Desulfovibrionaceae</taxon>
        <taxon>Desulfobaculum</taxon>
    </lineage>
</organism>
<dbReference type="SUPFAM" id="SSF55424">
    <property type="entry name" value="FAD/NAD-linked reductases, dimerisation (C-terminal) domain"/>
    <property type="match status" value="1"/>
</dbReference>
<dbReference type="Gene3D" id="3.50.50.60">
    <property type="entry name" value="FAD/NAD(P)-binding domain"/>
    <property type="match status" value="2"/>
</dbReference>
<comment type="similarity">
    <text evidence="1 10">Belongs to the class-I pyridine nucleotide-disulfide oxidoreductase family.</text>
</comment>
<keyword evidence="8" id="KW-0520">NAD</keyword>
<keyword evidence="8" id="KW-0547">Nucleotide-binding</keyword>
<gene>
    <name evidence="13" type="ORF">GGQ74_001837</name>
</gene>
<dbReference type="InterPro" id="IPR004099">
    <property type="entry name" value="Pyr_nucl-diS_OxRdtase_dimer"/>
</dbReference>
<feature type="binding site" evidence="8">
    <location>
        <position position="310"/>
    </location>
    <ligand>
        <name>FAD</name>
        <dbReference type="ChEBI" id="CHEBI:57692"/>
    </ligand>
</feature>
<sequence>MASYDFDMGIIGGGAAGLTVAAGSGQLGARTLLVEREPSLGGDCLHYGCVPSKALIASASLYHRMGHPERLGLPPVDLPPVDFVRIAARIREVQAVIQRHDSVERFCGLGVRVEFGEAHFIDDHVVDVGGRRFSARSWLVATGSSAAPPPFPGADVVPFLTNREIFFLDALPASMIVLGGGPIACELAQAFCRLGSNVRIVQRSPQLLSREDADMADIVRSTLISEGVECHLGVTVREVRRVGAGVEVTIVDAQGREQPLAADALFVALGRSANVEGLGLDHAGVTHDRRGVPVDSRMRTSQPHIYAAGDVTGHHQFTHAAGYEGGIVVSNAIFRIPRRADYAHLPWCTYTRPEFASIGLNEKRAAAQGLDVEVIIEDFATNDRAIAEDEALGRIKLLLHRGRPVGVQIVGPSAGDLIAEWVAIQNGGVRLSTLAGAVHPYPTFAEINKRVAGSYLGPRIFSDKVRRTLKLFFNYKGNACTLGKAVDE</sequence>
<keyword evidence="6" id="KW-1015">Disulfide bond</keyword>
<evidence type="ECO:0000256" key="10">
    <source>
        <dbReference type="RuleBase" id="RU003691"/>
    </source>
</evidence>
<feature type="binding site" evidence="8">
    <location>
        <position position="53"/>
    </location>
    <ligand>
        <name>FAD</name>
        <dbReference type="ChEBI" id="CHEBI:57692"/>
    </ligand>
</feature>
<dbReference type="InterPro" id="IPR012999">
    <property type="entry name" value="Pyr_OxRdtase_I_AS"/>
</dbReference>
<feature type="binding site" evidence="8">
    <location>
        <begin position="142"/>
        <end position="144"/>
    </location>
    <ligand>
        <name>FAD</name>
        <dbReference type="ChEBI" id="CHEBI:57692"/>
    </ligand>
</feature>
<dbReference type="PRINTS" id="PR00411">
    <property type="entry name" value="PNDRDTASEI"/>
</dbReference>
<dbReference type="AlphaFoldDB" id="A0A846QSL4"/>
<proteinExistence type="inferred from homology"/>
<evidence type="ECO:0000256" key="4">
    <source>
        <dbReference type="ARBA" id="ARBA00022857"/>
    </source>
</evidence>
<name>A0A846QSL4_9BACT</name>
<accession>A0A846QSL4</accession>
<keyword evidence="14" id="KW-1185">Reference proteome</keyword>
<keyword evidence="4" id="KW-0521">NADP</keyword>
<dbReference type="GO" id="GO:0003955">
    <property type="term" value="F:NAD(P)H dehydrogenase (quinone) activity"/>
    <property type="evidence" value="ECO:0007669"/>
    <property type="project" value="TreeGrafter"/>
</dbReference>